<dbReference type="PANTHER" id="PTHR22751:SF166">
    <property type="entry name" value="G-PROTEIN COUPLED RECEPTORS FAMILY 1 PROFILE DOMAIN-CONTAINING PROTEIN"/>
    <property type="match status" value="1"/>
</dbReference>
<organism evidence="3 4">
    <name type="scientific">Caenorhabditis briggsae</name>
    <dbReference type="NCBI Taxonomy" id="6238"/>
    <lineage>
        <taxon>Eukaryota</taxon>
        <taxon>Metazoa</taxon>
        <taxon>Ecdysozoa</taxon>
        <taxon>Nematoda</taxon>
        <taxon>Chromadorea</taxon>
        <taxon>Rhabditida</taxon>
        <taxon>Rhabditina</taxon>
        <taxon>Rhabditomorpha</taxon>
        <taxon>Rhabditoidea</taxon>
        <taxon>Rhabditidae</taxon>
        <taxon>Peloderinae</taxon>
        <taxon>Caenorhabditis</taxon>
    </lineage>
</organism>
<evidence type="ECO:0000313" key="3">
    <source>
        <dbReference type="EMBL" id="UMM37199.1"/>
    </source>
</evidence>
<accession>A0AAE9F328</accession>
<name>A0AAE9F328_CAEBR</name>
<feature type="transmembrane region" description="Helical" evidence="1">
    <location>
        <begin position="123"/>
        <end position="141"/>
    </location>
</feature>
<gene>
    <name evidence="3" type="ORF">L5515_009049</name>
</gene>
<keyword evidence="1" id="KW-1133">Transmembrane helix</keyword>
<feature type="transmembrane region" description="Helical" evidence="1">
    <location>
        <begin position="38"/>
        <end position="55"/>
    </location>
</feature>
<dbReference type="InterPro" id="IPR002542">
    <property type="entry name" value="T20D4.11-like_dom"/>
</dbReference>
<dbReference type="Pfam" id="PF10324">
    <property type="entry name" value="7TM_GPCR_Srw"/>
    <property type="match status" value="1"/>
</dbReference>
<feature type="transmembrane region" description="Helical" evidence="1">
    <location>
        <begin position="153"/>
        <end position="174"/>
    </location>
</feature>
<feature type="transmembrane region" description="Helical" evidence="1">
    <location>
        <begin position="67"/>
        <end position="88"/>
    </location>
</feature>
<dbReference type="SUPFAM" id="SSF81321">
    <property type="entry name" value="Family A G protein-coupled receptor-like"/>
    <property type="match status" value="1"/>
</dbReference>
<dbReference type="InterPro" id="IPR019427">
    <property type="entry name" value="7TM_GPCR_serpentine_rcpt_Srw"/>
</dbReference>
<feature type="domain" description="T20D4.11-like" evidence="2">
    <location>
        <begin position="378"/>
        <end position="529"/>
    </location>
</feature>
<evidence type="ECO:0000259" key="2">
    <source>
        <dbReference type="Pfam" id="PF01579"/>
    </source>
</evidence>
<keyword evidence="1" id="KW-0472">Membrane</keyword>
<dbReference type="Pfam" id="PF01579">
    <property type="entry name" value="DUF19"/>
    <property type="match status" value="1"/>
</dbReference>
<dbReference type="GO" id="GO:0008528">
    <property type="term" value="F:G protein-coupled peptide receptor activity"/>
    <property type="evidence" value="ECO:0007669"/>
    <property type="project" value="InterPro"/>
</dbReference>
<keyword evidence="1" id="KW-0812">Transmembrane</keyword>
<dbReference type="EMBL" id="CP092624">
    <property type="protein sequence ID" value="UMM37199.1"/>
    <property type="molecule type" value="Genomic_DNA"/>
</dbReference>
<dbReference type="AlphaFoldDB" id="A0AAE9F328"/>
<dbReference type="Gene3D" id="1.20.1070.10">
    <property type="entry name" value="Rhodopsin 7-helix transmembrane proteins"/>
    <property type="match status" value="1"/>
</dbReference>
<feature type="transmembrane region" description="Helical" evidence="1">
    <location>
        <begin position="268"/>
        <end position="292"/>
    </location>
</feature>
<evidence type="ECO:0000313" key="4">
    <source>
        <dbReference type="Proteomes" id="UP000829354"/>
    </source>
</evidence>
<protein>
    <recommendedName>
        <fullName evidence="2">T20D4.11-like domain-containing protein</fullName>
    </recommendedName>
</protein>
<proteinExistence type="predicted"/>
<sequence>MSNHTNLFPNFTDETSQLFLNFNDIVDNLFTKFPKAEFYVAGIGAITNILHLIVISQKAMMMSSTNVILIGIGIHDLMLMLSILSPFVNRPRIGGCDPPPSLIRVHLELLSYAISDSSRRTSSWLGVSLAFVRFAVLKNARKLRPTNLGKLRFGWIIVFIMSFISILFAAAYRFRFKLIQFETWHPPPSCEFSENFTRPEYGYLQRAIFYDYHELLLKLSFLIDGILAKFVPCFILILLGFLLVKELKHAQGSRKMMRSKKESASKNRTTKIVICMTVSYLVAEFPLGLIMILQFVLAETPGFLLVLSKMQLLFNLINTCNATIHCFICFSLSVHYRNTVKRMLYCYKKRVVVLVCSSFAASSDKDTDSKVARYLKSCGVITSLKTTKCVKKSDEVDKELKAFAKSKDKDLSKIKTSCKETVDCVKELKCKPLEEDHKETLDLCGRALFQDEFKECSKKLQALKKGGDKDAAKCLEDFKSETKKTTKDTCTFLKGSKDCIKAHIKKECGDDKLAGWEKFAQDSFKENECEKAIGTKWN</sequence>
<dbReference type="Proteomes" id="UP000829354">
    <property type="component" value="Chromosome V"/>
</dbReference>
<reference evidence="3 4" key="1">
    <citation type="submission" date="2022-04" db="EMBL/GenBank/DDBJ databases">
        <title>Chromosome-level reference genomes for two strains of Caenorhabditis briggsae: an improved platform for comparative genomics.</title>
        <authorList>
            <person name="Stevens L."/>
            <person name="Andersen E."/>
        </authorList>
    </citation>
    <scope>NUCLEOTIDE SEQUENCE [LARGE SCALE GENOMIC DNA]</scope>
    <source>
        <strain evidence="3">VX34</strain>
        <tissue evidence="3">Whole-organism</tissue>
    </source>
</reference>
<dbReference type="CDD" id="cd14978">
    <property type="entry name" value="7tmA_FMRFamide_R-like"/>
    <property type="match status" value="1"/>
</dbReference>
<feature type="transmembrane region" description="Helical" evidence="1">
    <location>
        <begin position="226"/>
        <end position="247"/>
    </location>
</feature>
<feature type="transmembrane region" description="Helical" evidence="1">
    <location>
        <begin position="312"/>
        <end position="334"/>
    </location>
</feature>
<evidence type="ECO:0000256" key="1">
    <source>
        <dbReference type="SAM" id="Phobius"/>
    </source>
</evidence>
<dbReference type="PANTHER" id="PTHR22751">
    <property type="entry name" value="G-PROTEIN COUPLED RECEPTOR-RELATED"/>
    <property type="match status" value="1"/>
</dbReference>
<keyword evidence="4" id="KW-1185">Reference proteome</keyword>